<dbReference type="PANTHER" id="PTHR33653:SF1">
    <property type="entry name" value="RIBONUCLEASE VAPC2"/>
    <property type="match status" value="1"/>
</dbReference>
<evidence type="ECO:0000256" key="5">
    <source>
        <dbReference type="ARBA" id="ARBA00022801"/>
    </source>
</evidence>
<gene>
    <name evidence="9" type="ORF">HNR23_005316</name>
</gene>
<evidence type="ECO:0000256" key="6">
    <source>
        <dbReference type="ARBA" id="ARBA00022842"/>
    </source>
</evidence>
<keyword evidence="3" id="KW-0540">Nuclease</keyword>
<accession>A0A7X0D9K9</accession>
<keyword evidence="5" id="KW-0378">Hydrolase</keyword>
<evidence type="ECO:0000256" key="4">
    <source>
        <dbReference type="ARBA" id="ARBA00022723"/>
    </source>
</evidence>
<evidence type="ECO:0000256" key="7">
    <source>
        <dbReference type="ARBA" id="ARBA00038093"/>
    </source>
</evidence>
<comment type="similarity">
    <text evidence="7">Belongs to the PINc/VapC protein family.</text>
</comment>
<dbReference type="Pfam" id="PF01850">
    <property type="entry name" value="PIN"/>
    <property type="match status" value="1"/>
</dbReference>
<dbReference type="RefSeq" id="WP_184080957.1">
    <property type="nucleotide sequence ID" value="NZ_JACHDS010000002.1"/>
</dbReference>
<evidence type="ECO:0000313" key="9">
    <source>
        <dbReference type="EMBL" id="MBB6175174.1"/>
    </source>
</evidence>
<organism evidence="9 10">
    <name type="scientific">Nocardiopsis mwathae</name>
    <dbReference type="NCBI Taxonomy" id="1472723"/>
    <lineage>
        <taxon>Bacteria</taxon>
        <taxon>Bacillati</taxon>
        <taxon>Actinomycetota</taxon>
        <taxon>Actinomycetes</taxon>
        <taxon>Streptosporangiales</taxon>
        <taxon>Nocardiopsidaceae</taxon>
        <taxon>Nocardiopsis</taxon>
    </lineage>
</organism>
<evidence type="ECO:0000313" key="10">
    <source>
        <dbReference type="Proteomes" id="UP000546642"/>
    </source>
</evidence>
<proteinExistence type="inferred from homology"/>
<keyword evidence="10" id="KW-1185">Reference proteome</keyword>
<dbReference type="InterPro" id="IPR029060">
    <property type="entry name" value="PIN-like_dom_sf"/>
</dbReference>
<dbReference type="Proteomes" id="UP000546642">
    <property type="component" value="Unassembled WGS sequence"/>
</dbReference>
<dbReference type="GO" id="GO:0046872">
    <property type="term" value="F:metal ion binding"/>
    <property type="evidence" value="ECO:0007669"/>
    <property type="project" value="UniProtKB-KW"/>
</dbReference>
<dbReference type="InterPro" id="IPR050556">
    <property type="entry name" value="Type_II_TA_system_RNase"/>
</dbReference>
<protein>
    <recommendedName>
        <fullName evidence="8">PIN domain-containing protein</fullName>
    </recommendedName>
</protein>
<dbReference type="AlphaFoldDB" id="A0A7X0D9K9"/>
<dbReference type="Gene3D" id="3.40.50.1010">
    <property type="entry name" value="5'-nuclease"/>
    <property type="match status" value="1"/>
</dbReference>
<keyword evidence="2" id="KW-1277">Toxin-antitoxin system</keyword>
<comment type="cofactor">
    <cofactor evidence="1">
        <name>Mg(2+)</name>
        <dbReference type="ChEBI" id="CHEBI:18420"/>
    </cofactor>
</comment>
<dbReference type="PANTHER" id="PTHR33653">
    <property type="entry name" value="RIBONUCLEASE VAPC2"/>
    <property type="match status" value="1"/>
</dbReference>
<dbReference type="CDD" id="cd18732">
    <property type="entry name" value="PIN_MtVapC4-C5_like"/>
    <property type="match status" value="1"/>
</dbReference>
<reference evidence="9 10" key="1">
    <citation type="submission" date="2020-08" db="EMBL/GenBank/DDBJ databases">
        <title>Sequencing the genomes of 1000 actinobacteria strains.</title>
        <authorList>
            <person name="Klenk H.-P."/>
        </authorList>
    </citation>
    <scope>NUCLEOTIDE SEQUENCE [LARGE SCALE GENOMIC DNA]</scope>
    <source>
        <strain evidence="9 10">DSM 46659</strain>
    </source>
</reference>
<evidence type="ECO:0000256" key="1">
    <source>
        <dbReference type="ARBA" id="ARBA00001946"/>
    </source>
</evidence>
<name>A0A7X0D9K9_9ACTN</name>
<keyword evidence="4" id="KW-0479">Metal-binding</keyword>
<dbReference type="GO" id="GO:0016787">
    <property type="term" value="F:hydrolase activity"/>
    <property type="evidence" value="ECO:0007669"/>
    <property type="project" value="UniProtKB-KW"/>
</dbReference>
<feature type="domain" description="PIN" evidence="8">
    <location>
        <begin position="8"/>
        <end position="116"/>
    </location>
</feature>
<dbReference type="GO" id="GO:0004518">
    <property type="term" value="F:nuclease activity"/>
    <property type="evidence" value="ECO:0007669"/>
    <property type="project" value="UniProtKB-KW"/>
</dbReference>
<dbReference type="SUPFAM" id="SSF88723">
    <property type="entry name" value="PIN domain-like"/>
    <property type="match status" value="1"/>
</dbReference>
<evidence type="ECO:0000256" key="3">
    <source>
        <dbReference type="ARBA" id="ARBA00022722"/>
    </source>
</evidence>
<comment type="caution">
    <text evidence="9">The sequence shown here is derived from an EMBL/GenBank/DDBJ whole genome shotgun (WGS) entry which is preliminary data.</text>
</comment>
<dbReference type="EMBL" id="JACHDS010000002">
    <property type="protein sequence ID" value="MBB6175174.1"/>
    <property type="molecule type" value="Genomic_DNA"/>
</dbReference>
<sequence>MTHPIGLIDTNVVVLWGAVNADELPERVTISSITLAELSIGPMITSSPSQMAKRLSILQWAESAFDPIPFDSDAAREYGAVWAATRPAGRDPRRRIADLLIACIAISHRVPLYTVNPKDFRGLEHLLTIEAVTHPDKN</sequence>
<evidence type="ECO:0000256" key="2">
    <source>
        <dbReference type="ARBA" id="ARBA00022649"/>
    </source>
</evidence>
<evidence type="ECO:0000259" key="8">
    <source>
        <dbReference type="Pfam" id="PF01850"/>
    </source>
</evidence>
<dbReference type="InterPro" id="IPR002716">
    <property type="entry name" value="PIN_dom"/>
</dbReference>
<keyword evidence="6" id="KW-0460">Magnesium</keyword>